<name>A0A075U515_9LACO</name>
<dbReference type="KEGG" id="wce:WS08_0288"/>
<feature type="transmembrane region" description="Helical" evidence="1">
    <location>
        <begin position="118"/>
        <end position="136"/>
    </location>
</feature>
<dbReference type="RefSeq" id="WP_009495800.1">
    <property type="nucleotide sequence ID" value="NZ_CP009223.1"/>
</dbReference>
<feature type="transmembrane region" description="Helical" evidence="1">
    <location>
        <begin position="12"/>
        <end position="30"/>
    </location>
</feature>
<dbReference type="PATRIC" id="fig|759620.7.peg.272"/>
<dbReference type="Proteomes" id="UP000029079">
    <property type="component" value="Chromosome"/>
</dbReference>
<keyword evidence="1" id="KW-0472">Membrane</keyword>
<feature type="transmembrane region" description="Helical" evidence="1">
    <location>
        <begin position="88"/>
        <end position="106"/>
    </location>
</feature>
<dbReference type="KEGG" id="wci:WS105_0286"/>
<dbReference type="EMBL" id="CP009223">
    <property type="protein sequence ID" value="AIM62540.1"/>
    <property type="molecule type" value="Genomic_DNA"/>
</dbReference>
<sequence>MLIQNLKTQKWLLGISSFGFLSLLLMKLFHNTWLSLLDTVTIQLAPKMLPNYLRIPFNLFYSFNTGFLVFAVLFLFIFFFWGFKFKIPAAWVGFTSIGGAIILLIFNLMLNGVTHQTFPAHAAFWVTLIYSFWVIFVQPELTTLRRRWHWSIATLCLIIWGSTMLYSLFQPGLAFSSILAGWFLAIIWLEACEILYVRYAHIASKMPIFHNSWY</sequence>
<reference evidence="3" key="2">
    <citation type="submission" date="2014-08" db="EMBL/GenBank/DDBJ databases">
        <title>Complete genome of Weissella ceti strain WS74 isolated from diseased rainbow trout in Brazil.</title>
        <authorList>
            <person name="Figueiredo H.C.P."/>
            <person name="Leal C.A.G."/>
            <person name="Pereira F.L."/>
            <person name="Soares S.C."/>
            <person name="Dorella F.A."/>
            <person name="Carvalho A.F."/>
            <person name="Azevedo V.A.C."/>
        </authorList>
    </citation>
    <scope>NUCLEOTIDE SEQUENCE [LARGE SCALE GENOMIC DNA]</scope>
    <source>
        <strain evidence="3">WS74</strain>
    </source>
</reference>
<feature type="transmembrane region" description="Helical" evidence="1">
    <location>
        <begin position="175"/>
        <end position="197"/>
    </location>
</feature>
<dbReference type="STRING" id="759620.WS105_0286"/>
<evidence type="ECO:0000313" key="2">
    <source>
        <dbReference type="EMBL" id="AIM62540.1"/>
    </source>
</evidence>
<evidence type="ECO:0000313" key="3">
    <source>
        <dbReference type="Proteomes" id="UP000029079"/>
    </source>
</evidence>
<reference evidence="2 3" key="1">
    <citation type="journal article" date="2014" name="Genome Announc.">
        <title>Complete Genome Sequences of Fish Pathogenic Weissella ceti Strains WS74 and WS105.</title>
        <authorList>
            <person name="Figueiredo H.C."/>
            <person name="Leal C.A."/>
            <person name="Dorella F.A."/>
            <person name="Carvalho A.F."/>
            <person name="Soares S.C."/>
            <person name="Pereira F.L."/>
            <person name="Azevedo V.A."/>
        </authorList>
    </citation>
    <scope>NUCLEOTIDE SEQUENCE [LARGE SCALE GENOMIC DNA]</scope>
    <source>
        <strain evidence="2 3">WS74</strain>
    </source>
</reference>
<organism evidence="2 3">
    <name type="scientific">Weissella ceti</name>
    <dbReference type="NCBI Taxonomy" id="759620"/>
    <lineage>
        <taxon>Bacteria</taxon>
        <taxon>Bacillati</taxon>
        <taxon>Bacillota</taxon>
        <taxon>Bacilli</taxon>
        <taxon>Lactobacillales</taxon>
        <taxon>Lactobacillaceae</taxon>
        <taxon>Weissella</taxon>
    </lineage>
</organism>
<proteinExistence type="predicted"/>
<evidence type="ECO:0000256" key="1">
    <source>
        <dbReference type="SAM" id="Phobius"/>
    </source>
</evidence>
<dbReference type="KEGG" id="wct:WS74_0288"/>
<keyword evidence="3" id="KW-1185">Reference proteome</keyword>
<protein>
    <submittedName>
        <fullName evidence="2">Uncharacterized protein</fullName>
    </submittedName>
</protein>
<keyword evidence="1" id="KW-1133">Transmembrane helix</keyword>
<gene>
    <name evidence="2" type="ORF">WS74_0288</name>
</gene>
<accession>A0A075U515</accession>
<feature type="transmembrane region" description="Helical" evidence="1">
    <location>
        <begin position="148"/>
        <end position="169"/>
    </location>
</feature>
<dbReference type="OrthoDB" id="9789113at2"/>
<feature type="transmembrane region" description="Helical" evidence="1">
    <location>
        <begin position="59"/>
        <end position="81"/>
    </location>
</feature>
<dbReference type="AlphaFoldDB" id="A0A075U515"/>
<keyword evidence="1" id="KW-0812">Transmembrane</keyword>